<evidence type="ECO:0000256" key="1">
    <source>
        <dbReference type="SAM" id="MobiDB-lite"/>
    </source>
</evidence>
<feature type="region of interest" description="Disordered" evidence="1">
    <location>
        <begin position="23"/>
        <end position="52"/>
    </location>
</feature>
<name>A0A1A9AES8_PLAOA</name>
<reference evidence="3" key="1">
    <citation type="submission" date="2016-05" db="EMBL/GenBank/DDBJ databases">
        <authorList>
            <person name="Naeem Raeece"/>
        </authorList>
    </citation>
    <scope>NUCLEOTIDE SEQUENCE [LARGE SCALE GENOMIC DNA]</scope>
</reference>
<evidence type="ECO:0000313" key="2">
    <source>
        <dbReference type="EMBL" id="SBT55028.1"/>
    </source>
</evidence>
<dbReference type="AlphaFoldDB" id="A0A1A9AES8"/>
<sequence>MPYNYDNVLSKLPCHENFAQEQANAKVAERPDATKHTSASGEGTEVCPLSPVATGPATGFEIEVTPKNSEISTKVGYSVIAVAPVLLTATALYRYTPVGSWVRYLCIYNPNSINDLNGYSTNTEASGDMRFDVSENYISYQSM</sequence>
<protein>
    <submittedName>
        <fullName evidence="2">PIR Superfamily Protein</fullName>
    </submittedName>
</protein>
<organism evidence="2 3">
    <name type="scientific">Plasmodium ovale wallikeri</name>
    <dbReference type="NCBI Taxonomy" id="864142"/>
    <lineage>
        <taxon>Eukaryota</taxon>
        <taxon>Sar</taxon>
        <taxon>Alveolata</taxon>
        <taxon>Apicomplexa</taxon>
        <taxon>Aconoidasida</taxon>
        <taxon>Haemosporida</taxon>
        <taxon>Plasmodiidae</taxon>
        <taxon>Plasmodium</taxon>
        <taxon>Plasmodium (Plasmodium)</taxon>
    </lineage>
</organism>
<proteinExistence type="predicted"/>
<dbReference type="EMBL" id="FLRD01000589">
    <property type="protein sequence ID" value="SBT55028.1"/>
    <property type="molecule type" value="Genomic_DNA"/>
</dbReference>
<gene>
    <name evidence="2" type="ORF">POVWA1_067610</name>
</gene>
<accession>A0A1A9AES8</accession>
<dbReference type="Proteomes" id="UP000078555">
    <property type="component" value="Unassembled WGS sequence"/>
</dbReference>
<dbReference type="InterPro" id="IPR008780">
    <property type="entry name" value="Plasmodium_Vir"/>
</dbReference>
<dbReference type="Pfam" id="PF05795">
    <property type="entry name" value="Plasmodium_Vir"/>
    <property type="match status" value="1"/>
</dbReference>
<evidence type="ECO:0000313" key="3">
    <source>
        <dbReference type="Proteomes" id="UP000078555"/>
    </source>
</evidence>
<keyword evidence="3" id="KW-1185">Reference proteome</keyword>